<keyword evidence="2" id="KW-0238">DNA-binding</keyword>
<dbReference type="Proteomes" id="UP000035352">
    <property type="component" value="Chromosome"/>
</dbReference>
<reference evidence="5 6" key="1">
    <citation type="submission" date="2015-05" db="EMBL/GenBank/DDBJ databases">
        <authorList>
            <person name="Tang B."/>
            <person name="Yu Y."/>
        </authorList>
    </citation>
    <scope>NUCLEOTIDE SEQUENCE [LARGE SCALE GENOMIC DNA]</scope>
    <source>
        <strain evidence="5 6">DSM 7029</strain>
    </source>
</reference>
<accession>A0A0G3BV29</accession>
<dbReference type="PANTHER" id="PTHR33204">
    <property type="entry name" value="TRANSCRIPTIONAL REGULATOR, MARR FAMILY"/>
    <property type="match status" value="1"/>
</dbReference>
<protein>
    <recommendedName>
        <fullName evidence="4">HTH hxlR-type domain-containing protein</fullName>
    </recommendedName>
</protein>
<sequence>MVGFDYCGGASCAAEIASVAALASGRWSMPVLEALYFAGAPTRFRALQRQIGAITQKALSRELTQFVHHGIAARHASGRGDRHVVYVLTDRGLALMQLLDRLGQWRKTQLTGLCGGA</sequence>
<proteinExistence type="predicted"/>
<dbReference type="PROSITE" id="PS51118">
    <property type="entry name" value="HTH_HXLR"/>
    <property type="match status" value="1"/>
</dbReference>
<dbReference type="AlphaFoldDB" id="A0A0G3BV29"/>
<evidence type="ECO:0000256" key="3">
    <source>
        <dbReference type="ARBA" id="ARBA00023163"/>
    </source>
</evidence>
<dbReference type="EMBL" id="CP011371">
    <property type="protein sequence ID" value="AKJ31863.1"/>
    <property type="molecule type" value="Genomic_DNA"/>
</dbReference>
<dbReference type="InterPro" id="IPR036388">
    <property type="entry name" value="WH-like_DNA-bd_sf"/>
</dbReference>
<keyword evidence="6" id="KW-1185">Reference proteome</keyword>
<dbReference type="InterPro" id="IPR036390">
    <property type="entry name" value="WH_DNA-bd_sf"/>
</dbReference>
<organism evidence="5 6">
    <name type="scientific">Caldimonas brevitalea</name>
    <dbReference type="NCBI Taxonomy" id="413882"/>
    <lineage>
        <taxon>Bacteria</taxon>
        <taxon>Pseudomonadati</taxon>
        <taxon>Pseudomonadota</taxon>
        <taxon>Betaproteobacteria</taxon>
        <taxon>Burkholderiales</taxon>
        <taxon>Sphaerotilaceae</taxon>
        <taxon>Caldimonas</taxon>
    </lineage>
</organism>
<dbReference type="STRING" id="413882.AAW51_5172"/>
<dbReference type="Gene3D" id="1.10.10.10">
    <property type="entry name" value="Winged helix-like DNA-binding domain superfamily/Winged helix DNA-binding domain"/>
    <property type="match status" value="1"/>
</dbReference>
<dbReference type="SUPFAM" id="SSF46785">
    <property type="entry name" value="Winged helix' DNA-binding domain"/>
    <property type="match status" value="1"/>
</dbReference>
<evidence type="ECO:0000256" key="1">
    <source>
        <dbReference type="ARBA" id="ARBA00023015"/>
    </source>
</evidence>
<keyword evidence="3" id="KW-0804">Transcription</keyword>
<name>A0A0G3BV29_9BURK</name>
<evidence type="ECO:0000259" key="4">
    <source>
        <dbReference type="PROSITE" id="PS51118"/>
    </source>
</evidence>
<gene>
    <name evidence="5" type="ORF">AAW51_5172</name>
</gene>
<keyword evidence="1" id="KW-0805">Transcription regulation</keyword>
<feature type="domain" description="HTH hxlR-type" evidence="4">
    <location>
        <begin position="12"/>
        <end position="114"/>
    </location>
</feature>
<evidence type="ECO:0000256" key="2">
    <source>
        <dbReference type="ARBA" id="ARBA00023125"/>
    </source>
</evidence>
<dbReference type="KEGG" id="pbh:AAW51_5172"/>
<dbReference type="InterPro" id="IPR002577">
    <property type="entry name" value="HTH_HxlR"/>
</dbReference>
<dbReference type="GO" id="GO:0003677">
    <property type="term" value="F:DNA binding"/>
    <property type="evidence" value="ECO:0007669"/>
    <property type="project" value="UniProtKB-KW"/>
</dbReference>
<evidence type="ECO:0000313" key="6">
    <source>
        <dbReference type="Proteomes" id="UP000035352"/>
    </source>
</evidence>
<evidence type="ECO:0000313" key="5">
    <source>
        <dbReference type="EMBL" id="AKJ31863.1"/>
    </source>
</evidence>
<dbReference type="Pfam" id="PF01638">
    <property type="entry name" value="HxlR"/>
    <property type="match status" value="1"/>
</dbReference>